<accession>A0A9Q9IGA6</accession>
<dbReference type="InterPro" id="IPR036366">
    <property type="entry name" value="PGBDSf"/>
</dbReference>
<evidence type="ECO:0000256" key="2">
    <source>
        <dbReference type="ARBA" id="ARBA00023054"/>
    </source>
</evidence>
<evidence type="ECO:0000256" key="1">
    <source>
        <dbReference type="ARBA" id="ARBA00004196"/>
    </source>
</evidence>
<feature type="chain" id="PRO_5040345280" evidence="4">
    <location>
        <begin position="30"/>
        <end position="357"/>
    </location>
</feature>
<dbReference type="AlphaFoldDB" id="A0A9Q9IGA6"/>
<keyword evidence="2" id="KW-0175">Coiled coil</keyword>
<dbReference type="Gene3D" id="2.40.420.20">
    <property type="match status" value="1"/>
</dbReference>
<keyword evidence="7" id="KW-1185">Reference proteome</keyword>
<dbReference type="InterPro" id="IPR002477">
    <property type="entry name" value="Peptidoglycan-bd-like"/>
</dbReference>
<keyword evidence="4" id="KW-0732">Signal</keyword>
<evidence type="ECO:0000259" key="5">
    <source>
        <dbReference type="Pfam" id="PF01471"/>
    </source>
</evidence>
<name>A0A9Q9IGA6_9ACTN</name>
<evidence type="ECO:0000256" key="3">
    <source>
        <dbReference type="SAM" id="MobiDB-lite"/>
    </source>
</evidence>
<dbReference type="InterPro" id="IPR050465">
    <property type="entry name" value="UPF0194_transport"/>
</dbReference>
<sequence length="357" mass="35917">MSASRRRRGRAGRVAVTVAVVAAVGAAAAAGLGLPDRGSDASTGSAATPPKTTKVTRQTLVDTQTEDGKLGHGDSVTVSGRVPGTVTELPAVGATVQRGQALYRVDNTPVVLLYGGLPAYRNLAPGTEGDDVRQLEENLAALGYKGFTVDDEYTASTATAVKAWQGKLGLTKTGVVELGRVVYAAGPVRVDEHKAAVGDPANGALLTCTGTGPVVTVTLEVADQRLAVVGAAVTVKLPTGKSVPGKIVKVETVITPAQGNEPAGTDLEVTVTPDDGAAFAGLDQMTVEVGFTAGRKEQVLTVPVSALLALAEGGYGLQIVDGGTSRIVAVELGMFAAGRVEVSGGGITEGALVGVPS</sequence>
<organism evidence="6 7">
    <name type="scientific">Dactylosporangium aurantiacum</name>
    <dbReference type="NCBI Taxonomy" id="35754"/>
    <lineage>
        <taxon>Bacteria</taxon>
        <taxon>Bacillati</taxon>
        <taxon>Actinomycetota</taxon>
        <taxon>Actinomycetes</taxon>
        <taxon>Micromonosporales</taxon>
        <taxon>Micromonosporaceae</taxon>
        <taxon>Dactylosporangium</taxon>
    </lineage>
</organism>
<feature type="domain" description="Peptidoglycan binding-like" evidence="5">
    <location>
        <begin position="129"/>
        <end position="176"/>
    </location>
</feature>
<reference evidence="6" key="1">
    <citation type="submission" date="2021-04" db="EMBL/GenBank/DDBJ databases">
        <title>Dactylosporangium aurantiacum NRRL B-8018 full assembly.</title>
        <authorList>
            <person name="Hartkoorn R.C."/>
            <person name="Beaudoing E."/>
            <person name="Hot D."/>
        </authorList>
    </citation>
    <scope>NUCLEOTIDE SEQUENCE</scope>
    <source>
        <strain evidence="6">NRRL B-8018</strain>
    </source>
</reference>
<comment type="subcellular location">
    <subcellularLocation>
        <location evidence="1">Cell envelope</location>
    </subcellularLocation>
</comment>
<evidence type="ECO:0000313" key="7">
    <source>
        <dbReference type="Proteomes" id="UP001058003"/>
    </source>
</evidence>
<feature type="region of interest" description="Disordered" evidence="3">
    <location>
        <begin position="32"/>
        <end position="82"/>
    </location>
</feature>
<dbReference type="Proteomes" id="UP001058003">
    <property type="component" value="Chromosome"/>
</dbReference>
<dbReference type="OrthoDB" id="3268648at2"/>
<dbReference type="Pfam" id="PF01471">
    <property type="entry name" value="PG_binding_1"/>
    <property type="match status" value="1"/>
</dbReference>
<feature type="compositionally biased region" description="Polar residues" evidence="3">
    <location>
        <begin position="40"/>
        <end position="63"/>
    </location>
</feature>
<dbReference type="PANTHER" id="PTHR32347">
    <property type="entry name" value="EFFLUX SYSTEM COMPONENT YKNX-RELATED"/>
    <property type="match status" value="1"/>
</dbReference>
<dbReference type="KEGG" id="daur:Daura_45555"/>
<dbReference type="Gene3D" id="1.10.101.10">
    <property type="entry name" value="PGBD-like superfamily/PGBD"/>
    <property type="match status" value="1"/>
</dbReference>
<dbReference type="GO" id="GO:0030313">
    <property type="term" value="C:cell envelope"/>
    <property type="evidence" value="ECO:0007669"/>
    <property type="project" value="UniProtKB-SubCell"/>
</dbReference>
<evidence type="ECO:0000313" key="6">
    <source>
        <dbReference type="EMBL" id="UWZ53705.1"/>
    </source>
</evidence>
<dbReference type="InterPro" id="IPR036365">
    <property type="entry name" value="PGBD-like_sf"/>
</dbReference>
<proteinExistence type="predicted"/>
<gene>
    <name evidence="6" type="ORF">Daura_45555</name>
</gene>
<dbReference type="EMBL" id="CP073767">
    <property type="protein sequence ID" value="UWZ53705.1"/>
    <property type="molecule type" value="Genomic_DNA"/>
</dbReference>
<dbReference type="SUPFAM" id="SSF47090">
    <property type="entry name" value="PGBD-like"/>
    <property type="match status" value="1"/>
</dbReference>
<feature type="signal peptide" evidence="4">
    <location>
        <begin position="1"/>
        <end position="29"/>
    </location>
</feature>
<evidence type="ECO:0000256" key="4">
    <source>
        <dbReference type="SAM" id="SignalP"/>
    </source>
</evidence>
<protein>
    <submittedName>
        <fullName evidence="6">Peptidoglycan-binding protein</fullName>
    </submittedName>
</protein>